<accession>A0A2M9YIX8</accession>
<sequence>MPHIVNKINCGLCTFLNMNIKERLESIEKENDLTHDQFANEIGSSRRQYYSYKKGELEIPEHRLDKIESKFNVRREWIKEGKGEKYITNEFSELDKKIKLVKKLESFGILTYLESLPANLPKSKKTTLQEFLRFFLSRLSDDEK</sequence>
<dbReference type="SMART" id="SM00530">
    <property type="entry name" value="HTH_XRE"/>
    <property type="match status" value="1"/>
</dbReference>
<dbReference type="Pfam" id="PF01381">
    <property type="entry name" value="HTH_3"/>
    <property type="match status" value="1"/>
</dbReference>
<evidence type="ECO:0000313" key="2">
    <source>
        <dbReference type="EMBL" id="PJZ51488.1"/>
    </source>
</evidence>
<reference evidence="4 5" key="1">
    <citation type="submission" date="2017-07" db="EMBL/GenBank/DDBJ databases">
        <title>Leptospira spp. isolated from tropical soils.</title>
        <authorList>
            <person name="Thibeaux R."/>
            <person name="Iraola G."/>
            <person name="Ferres I."/>
            <person name="Bierque E."/>
            <person name="Girault D."/>
            <person name="Soupe-Gilbert M.-E."/>
            <person name="Picardeau M."/>
            <person name="Goarant C."/>
        </authorList>
    </citation>
    <scope>NUCLEOTIDE SEQUENCE [LARGE SCALE GENOMIC DNA]</scope>
    <source>
        <strain evidence="2 5">FH2-B-C1</strain>
        <strain evidence="3 4">FH2-B-D1</strain>
    </source>
</reference>
<dbReference type="InterPro" id="IPR010982">
    <property type="entry name" value="Lambda_DNA-bd_dom_sf"/>
</dbReference>
<evidence type="ECO:0000313" key="4">
    <source>
        <dbReference type="Proteomes" id="UP000232149"/>
    </source>
</evidence>
<comment type="caution">
    <text evidence="2">The sequence shown here is derived from an EMBL/GenBank/DDBJ whole genome shotgun (WGS) entry which is preliminary data.</text>
</comment>
<feature type="domain" description="HTH cro/C1-type" evidence="1">
    <location>
        <begin position="24"/>
        <end position="78"/>
    </location>
</feature>
<dbReference type="CDD" id="cd00093">
    <property type="entry name" value="HTH_XRE"/>
    <property type="match status" value="1"/>
</dbReference>
<keyword evidence="4" id="KW-1185">Reference proteome</keyword>
<evidence type="ECO:0000313" key="3">
    <source>
        <dbReference type="EMBL" id="PJZ61604.1"/>
    </source>
</evidence>
<dbReference type="GO" id="GO:0003677">
    <property type="term" value="F:DNA binding"/>
    <property type="evidence" value="ECO:0007669"/>
    <property type="project" value="InterPro"/>
</dbReference>
<gene>
    <name evidence="3" type="ORF">CH376_12515</name>
    <name evidence="2" type="ORF">CH380_19570</name>
</gene>
<name>A0A2M9YIX8_9LEPT</name>
<dbReference type="PROSITE" id="PS50943">
    <property type="entry name" value="HTH_CROC1"/>
    <property type="match status" value="1"/>
</dbReference>
<dbReference type="SUPFAM" id="SSF47413">
    <property type="entry name" value="lambda repressor-like DNA-binding domains"/>
    <property type="match status" value="1"/>
</dbReference>
<dbReference type="AlphaFoldDB" id="A0A2M9YIX8"/>
<dbReference type="InterPro" id="IPR001387">
    <property type="entry name" value="Cro/C1-type_HTH"/>
</dbReference>
<dbReference type="Proteomes" id="UP000232188">
    <property type="component" value="Unassembled WGS sequence"/>
</dbReference>
<dbReference type="Gene3D" id="1.10.260.40">
    <property type="entry name" value="lambda repressor-like DNA-binding domains"/>
    <property type="match status" value="1"/>
</dbReference>
<evidence type="ECO:0000259" key="1">
    <source>
        <dbReference type="PROSITE" id="PS50943"/>
    </source>
</evidence>
<dbReference type="EMBL" id="NPDV01000023">
    <property type="protein sequence ID" value="PJZ51488.1"/>
    <property type="molecule type" value="Genomic_DNA"/>
</dbReference>
<protein>
    <recommendedName>
        <fullName evidence="1">HTH cro/C1-type domain-containing protein</fullName>
    </recommendedName>
</protein>
<dbReference type="EMBL" id="NPDU01000029">
    <property type="protein sequence ID" value="PJZ61604.1"/>
    <property type="molecule type" value="Genomic_DNA"/>
</dbReference>
<proteinExistence type="predicted"/>
<evidence type="ECO:0000313" key="5">
    <source>
        <dbReference type="Proteomes" id="UP000232188"/>
    </source>
</evidence>
<dbReference type="Proteomes" id="UP000232149">
    <property type="component" value="Unassembled WGS sequence"/>
</dbReference>
<organism evidence="2 5">
    <name type="scientific">Leptospira adleri</name>
    <dbReference type="NCBI Taxonomy" id="2023186"/>
    <lineage>
        <taxon>Bacteria</taxon>
        <taxon>Pseudomonadati</taxon>
        <taxon>Spirochaetota</taxon>
        <taxon>Spirochaetia</taxon>
        <taxon>Leptospirales</taxon>
        <taxon>Leptospiraceae</taxon>
        <taxon>Leptospira</taxon>
    </lineage>
</organism>